<reference evidence="1" key="1">
    <citation type="journal article" date="2011" name="Proc. Natl. Acad. Sci. U.S.A.">
        <title>The genome of the fire ant Solenopsis invicta.</title>
        <authorList>
            <person name="Wurm Y."/>
            <person name="Wang J."/>
            <person name="Riba-Grognuz O."/>
            <person name="Corona M."/>
            <person name="Nygaard S."/>
            <person name="Hunt B.G."/>
            <person name="Ingram K.K."/>
            <person name="Falquet L."/>
            <person name="Nipitwattanaphon M."/>
            <person name="Gotzek D."/>
            <person name="Dijkstra M.B."/>
            <person name="Oettler J."/>
            <person name="Comtesse F."/>
            <person name="Shih C.J."/>
            <person name="Wu W.J."/>
            <person name="Yang C.C."/>
            <person name="Thomas J."/>
            <person name="Beaudoing E."/>
            <person name="Pradervand S."/>
            <person name="Flegel V."/>
            <person name="Cook E.D."/>
            <person name="Fabbretti R."/>
            <person name="Stockinger H."/>
            <person name="Long L."/>
            <person name="Farmerie W.G."/>
            <person name="Oakey J."/>
            <person name="Boomsma J.J."/>
            <person name="Pamilo P."/>
            <person name="Yi S.V."/>
            <person name="Heinze J."/>
            <person name="Goodisman M.A."/>
            <person name="Farinelli L."/>
            <person name="Harshman K."/>
            <person name="Hulo N."/>
            <person name="Cerutti L."/>
            <person name="Xenarios I."/>
            <person name="Shoemaker D."/>
            <person name="Keller L."/>
        </authorList>
    </citation>
    <scope>NUCLEOTIDE SEQUENCE [LARGE SCALE GENOMIC DNA]</scope>
</reference>
<dbReference type="HOGENOM" id="CLU_1339055_0_0_1"/>
<organism>
    <name type="scientific">Solenopsis invicta</name>
    <name type="common">Red imported fire ant</name>
    <name type="synonym">Solenopsis wagneri</name>
    <dbReference type="NCBI Taxonomy" id="13686"/>
    <lineage>
        <taxon>Eukaryota</taxon>
        <taxon>Metazoa</taxon>
        <taxon>Ecdysozoa</taxon>
        <taxon>Arthropoda</taxon>
        <taxon>Hexapoda</taxon>
        <taxon>Insecta</taxon>
        <taxon>Pterygota</taxon>
        <taxon>Neoptera</taxon>
        <taxon>Endopterygota</taxon>
        <taxon>Hymenoptera</taxon>
        <taxon>Apocrita</taxon>
        <taxon>Aculeata</taxon>
        <taxon>Formicoidea</taxon>
        <taxon>Formicidae</taxon>
        <taxon>Myrmicinae</taxon>
        <taxon>Solenopsis</taxon>
    </lineage>
</organism>
<feature type="non-terminal residue" evidence="1">
    <location>
        <position position="205"/>
    </location>
</feature>
<accession>E9IQE8</accession>
<evidence type="ECO:0008006" key="2">
    <source>
        <dbReference type="Google" id="ProtNLM"/>
    </source>
</evidence>
<name>E9IQE8_SOLIN</name>
<sequence length="205" mass="23990">MTLRVSLKFRIIKFLKVFFAKVLLHGLIYVAEGKDLPESNTYLICRAFWREDKTTSQICNNTRNPLYHFFQINFILELIPKEDVKRRQFFALYQHLSYLLEIVDSLKGEKNNYLSIRVSENFSPDPLNNSLPKDIFAADVIRLKNIKEIKDDLEGFHDVVALTVIILKTIISRQHYDRSCSVCDTSAQLIFLFLTISRRQKVVAQ</sequence>
<gene>
    <name evidence="1" type="ORF">SINV_05133</name>
</gene>
<dbReference type="AlphaFoldDB" id="E9IQE8"/>
<protein>
    <recommendedName>
        <fullName evidence="2">C2 domain-containing protein</fullName>
    </recommendedName>
</protein>
<proteinExistence type="predicted"/>
<dbReference type="EMBL" id="GL764750">
    <property type="protein sequence ID" value="EFZ17203.1"/>
    <property type="molecule type" value="Genomic_DNA"/>
</dbReference>
<evidence type="ECO:0000313" key="1">
    <source>
        <dbReference type="EMBL" id="EFZ17203.1"/>
    </source>
</evidence>